<accession>Q8LT72</accession>
<sequence>MRQQTCCSCVATTTHSSFGRTDMIRVEIDQGTYEPRKEVKCPYLATTDMGRVVLVIEHVSTTDAKVVVLKSYEDGAKEVGRFTSEFNRNALHPFEEGQSLVFTNEWEIVND</sequence>
<name>Q8LT72_9CAUD</name>
<reference evidence="1 2" key="1">
    <citation type="journal article" date="2003" name="Virology">
        <title>The complete sequence of marine bacteriophage VpV262 infecting vibrio parahaemolyticus indicates that an ancestral component of a T7 viral supergroup is widespread in the marine environment.</title>
        <authorList>
            <person name="Hardies S.C."/>
            <person name="Comeau A.M."/>
            <person name="Serwer P."/>
            <person name="Suttle C.A."/>
        </authorList>
    </citation>
    <scope>NUCLEOTIDE SEQUENCE</scope>
</reference>
<protein>
    <submittedName>
        <fullName evidence="1">Uncharacterized protein</fullName>
    </submittedName>
</protein>
<keyword evidence="2" id="KW-1185">Reference proteome</keyword>
<dbReference type="Proteomes" id="UP000001794">
    <property type="component" value="Segment"/>
</dbReference>
<dbReference type="KEGG" id="vg:956083"/>
<organism evidence="1 2">
    <name type="scientific">Vibrio phage VpV262</name>
    <dbReference type="NCBI Taxonomy" id="2907796"/>
    <lineage>
        <taxon>Viruses</taxon>
        <taxon>Duplodnaviria</taxon>
        <taxon>Heunggongvirae</taxon>
        <taxon>Uroviricota</taxon>
        <taxon>Caudoviricetes</taxon>
        <taxon>Zobellviridae</taxon>
        <taxon>Vipivirus</taxon>
        <taxon>Vipivirus canadense</taxon>
    </lineage>
</organism>
<dbReference type="GeneID" id="956083"/>
<dbReference type="EMBL" id="AY095314">
    <property type="protein sequence ID" value="AAM28380.1"/>
    <property type="molecule type" value="Genomic_DNA"/>
</dbReference>
<proteinExistence type="predicted"/>
<evidence type="ECO:0000313" key="2">
    <source>
        <dbReference type="Proteomes" id="UP000001794"/>
    </source>
</evidence>
<evidence type="ECO:0000313" key="1">
    <source>
        <dbReference type="EMBL" id="AAM28380.1"/>
    </source>
</evidence>
<dbReference type="RefSeq" id="NP_640293.1">
    <property type="nucleotide sequence ID" value="NC_003907.2"/>
</dbReference>